<dbReference type="RefSeq" id="WP_010363075.1">
    <property type="nucleotide sequence ID" value="NZ_AHBZ03000014.1"/>
</dbReference>
<evidence type="ECO:0008006" key="3">
    <source>
        <dbReference type="Google" id="ProtNLM"/>
    </source>
</evidence>
<evidence type="ECO:0000313" key="2">
    <source>
        <dbReference type="Proteomes" id="UP000016487"/>
    </source>
</evidence>
<dbReference type="AlphaFoldDB" id="A0AAD4AKE2"/>
<evidence type="ECO:0000313" key="1">
    <source>
        <dbReference type="EMBL" id="KAF7773841.1"/>
    </source>
</evidence>
<name>A0AAD4AKE2_9GAMM</name>
<protein>
    <recommendedName>
        <fullName evidence="3">Lipoprotein</fullName>
    </recommendedName>
</protein>
<dbReference type="PROSITE" id="PS51257">
    <property type="entry name" value="PROKAR_LIPOPROTEIN"/>
    <property type="match status" value="1"/>
</dbReference>
<organism evidence="1 2">
    <name type="scientific">Pseudoalteromonas citrea</name>
    <dbReference type="NCBI Taxonomy" id="43655"/>
    <lineage>
        <taxon>Bacteria</taxon>
        <taxon>Pseudomonadati</taxon>
        <taxon>Pseudomonadota</taxon>
        <taxon>Gammaproteobacteria</taxon>
        <taxon>Alteromonadales</taxon>
        <taxon>Pseudoalteromonadaceae</taxon>
        <taxon>Pseudoalteromonas</taxon>
    </lineage>
</organism>
<proteinExistence type="predicted"/>
<reference evidence="1" key="1">
    <citation type="journal article" date="2012" name="J. Bacteriol.">
        <title>Genome sequences of type strains of seven species of the marine bacterium Pseudoalteromonas.</title>
        <authorList>
            <person name="Xie B.B."/>
            <person name="Shu Y.L."/>
            <person name="Qin Q.L."/>
            <person name="Rong J.C."/>
            <person name="Zhang X.Y."/>
            <person name="Chen X.L."/>
            <person name="Shi M."/>
            <person name="He H.L."/>
            <person name="Zhou B.C."/>
            <person name="Zhang Y.Z."/>
        </authorList>
    </citation>
    <scope>NUCLEOTIDE SEQUENCE</scope>
    <source>
        <strain evidence="1">DSM 8771</strain>
    </source>
</reference>
<gene>
    <name evidence="1" type="ORF">PCIT_a0175</name>
</gene>
<dbReference type="EMBL" id="AHBZ03000014">
    <property type="protein sequence ID" value="KAF7773841.1"/>
    <property type="molecule type" value="Genomic_DNA"/>
</dbReference>
<reference evidence="1" key="2">
    <citation type="submission" date="2015-03" db="EMBL/GenBank/DDBJ databases">
        <title>Genome sequence of Pseudoalteromonas citrea.</title>
        <authorList>
            <person name="Xie B.-B."/>
            <person name="Rong J.-C."/>
            <person name="Qin Q.-L."/>
            <person name="Zhang Y.-Z."/>
        </authorList>
    </citation>
    <scope>NUCLEOTIDE SEQUENCE</scope>
    <source>
        <strain evidence="1">DSM 8771</strain>
    </source>
</reference>
<accession>A0AAD4AKE2</accession>
<sequence>MLKQFLIIYSSSMLIVISGCGGSSGDSKPIQQDPPPVVVTPDPPVIVEPDPEVFMDVIEAQGKQYVVDTASWIKEQNIDCTDTVAQHDMCQITNVEFNDGLFEQQRTNKNQTVLVLDYRLDLHSVLRYRSRIKAAFRYDPTSKTFIADNPNINVSKLGKKLLTEVNNFKFTDEKFDIPQPAFLPAAWLSDLAEAYREAVPQDTQDRVAKTNFFSHGTKVFGYLAQHNPEAEFAVIDTASFNPFEQHKETFCSLNIDVFSSYMKSAASSLQTDIIEAQEIEFINYSGGFTLDSVTTAWQKNQCEGLLSNDQALAFLTTLTPVYQALFNAPNALGFHAGNIDAQLSGDELDLMEFDHRVRVYQYSTLGDNTAIQPFGQSGWQKEFVNHQDSFVGNSSIDLYINVGYGPYSNSKNSTPKMEPDVLGMRYGAEQALYASSWTTPVATSYAIHEQTKLDTDFDPQELKSRLLPQQCRGLDDYQDNGSLMEFIENGQGHCRIQDPLRHKSDELNRMGYLSR</sequence>
<comment type="caution">
    <text evidence="1">The sequence shown here is derived from an EMBL/GenBank/DDBJ whole genome shotgun (WGS) entry which is preliminary data.</text>
</comment>
<dbReference type="Proteomes" id="UP000016487">
    <property type="component" value="Unassembled WGS sequence"/>
</dbReference>